<reference evidence="7 8" key="1">
    <citation type="submission" date="2018-12" db="EMBL/GenBank/DDBJ databases">
        <title>Complete genome of Litorilituus sediminis.</title>
        <authorList>
            <person name="Liu A."/>
            <person name="Rong J."/>
        </authorList>
    </citation>
    <scope>NUCLEOTIDE SEQUENCE [LARGE SCALE GENOMIC DNA]</scope>
    <source>
        <strain evidence="7 8">JCM 17549</strain>
    </source>
</reference>
<dbReference type="GO" id="GO:0016491">
    <property type="term" value="F:oxidoreductase activity"/>
    <property type="evidence" value="ECO:0007669"/>
    <property type="project" value="UniProtKB-KW"/>
</dbReference>
<dbReference type="KEGG" id="lsd:EMK97_10545"/>
<feature type="domain" description="Nitroreductase" evidence="6">
    <location>
        <begin position="8"/>
        <end position="174"/>
    </location>
</feature>
<evidence type="ECO:0000259" key="6">
    <source>
        <dbReference type="Pfam" id="PF00881"/>
    </source>
</evidence>
<protein>
    <submittedName>
        <fullName evidence="7">NAD(P)H-dependent oxidoreductase</fullName>
    </submittedName>
</protein>
<name>A0A4P6P7D2_9GAMM</name>
<keyword evidence="8" id="KW-1185">Reference proteome</keyword>
<evidence type="ECO:0000256" key="1">
    <source>
        <dbReference type="ARBA" id="ARBA00001917"/>
    </source>
</evidence>
<evidence type="ECO:0000256" key="4">
    <source>
        <dbReference type="ARBA" id="ARBA00022643"/>
    </source>
</evidence>
<keyword evidence="5" id="KW-0560">Oxidoreductase</keyword>
<keyword evidence="4" id="KW-0288">FMN</keyword>
<accession>A0A4P6P7D2</accession>
<dbReference type="Pfam" id="PF00881">
    <property type="entry name" value="Nitroreductase"/>
    <property type="match status" value="1"/>
</dbReference>
<dbReference type="AlphaFoldDB" id="A0A4P6P7D2"/>
<dbReference type="SUPFAM" id="SSF55469">
    <property type="entry name" value="FMN-dependent nitroreductase-like"/>
    <property type="match status" value="1"/>
</dbReference>
<sequence length="208" mass="22351">MSIIEALNWRYAVKKFSNEQLTNQQLAGLVESVRLAPSAYGIQPYQLIVVSSDAMKQACLPHSYGQDKVANCSHLLLLAHKTKLTQSDTESFITSLAQSQNAQASDLAAYQTQLEADLLSRDSTGQSQFAQQQCYIALGTLLTFAAANGIDACPMTGFDVNGINQALGLNDIGLSAAILCPVGVRAHDDHAASRAKHRLTTDELVVSL</sequence>
<gene>
    <name evidence="7" type="ORF">EMK97_10545</name>
</gene>
<comment type="similarity">
    <text evidence="2">Belongs to the nitroreductase family.</text>
</comment>
<dbReference type="PANTHER" id="PTHR43673">
    <property type="entry name" value="NAD(P)H NITROREDUCTASE YDGI-RELATED"/>
    <property type="match status" value="1"/>
</dbReference>
<dbReference type="OrthoDB" id="9809288at2"/>
<proteinExistence type="inferred from homology"/>
<dbReference type="InterPro" id="IPR000415">
    <property type="entry name" value="Nitroreductase-like"/>
</dbReference>
<dbReference type="RefSeq" id="WP_130601962.1">
    <property type="nucleotide sequence ID" value="NZ_CP034759.1"/>
</dbReference>
<evidence type="ECO:0000256" key="2">
    <source>
        <dbReference type="ARBA" id="ARBA00007118"/>
    </source>
</evidence>
<comment type="cofactor">
    <cofactor evidence="1">
        <name>FMN</name>
        <dbReference type="ChEBI" id="CHEBI:58210"/>
    </cofactor>
</comment>
<organism evidence="7 8">
    <name type="scientific">Litorilituus sediminis</name>
    <dbReference type="NCBI Taxonomy" id="718192"/>
    <lineage>
        <taxon>Bacteria</taxon>
        <taxon>Pseudomonadati</taxon>
        <taxon>Pseudomonadota</taxon>
        <taxon>Gammaproteobacteria</taxon>
        <taxon>Alteromonadales</taxon>
        <taxon>Colwelliaceae</taxon>
        <taxon>Litorilituus</taxon>
    </lineage>
</organism>
<evidence type="ECO:0000313" key="8">
    <source>
        <dbReference type="Proteomes" id="UP000290244"/>
    </source>
</evidence>
<dbReference type="Proteomes" id="UP000290244">
    <property type="component" value="Chromosome"/>
</dbReference>
<evidence type="ECO:0000313" key="7">
    <source>
        <dbReference type="EMBL" id="QBG36119.1"/>
    </source>
</evidence>
<evidence type="ECO:0000256" key="3">
    <source>
        <dbReference type="ARBA" id="ARBA00022630"/>
    </source>
</evidence>
<evidence type="ECO:0000256" key="5">
    <source>
        <dbReference type="ARBA" id="ARBA00023002"/>
    </source>
</evidence>
<keyword evidence="3" id="KW-0285">Flavoprotein</keyword>
<dbReference type="InterPro" id="IPR029479">
    <property type="entry name" value="Nitroreductase"/>
</dbReference>
<dbReference type="EMBL" id="CP034759">
    <property type="protein sequence ID" value="QBG36119.1"/>
    <property type="molecule type" value="Genomic_DNA"/>
</dbReference>
<dbReference type="PANTHER" id="PTHR43673:SF2">
    <property type="entry name" value="NITROREDUCTASE"/>
    <property type="match status" value="1"/>
</dbReference>
<dbReference type="Gene3D" id="3.40.109.10">
    <property type="entry name" value="NADH Oxidase"/>
    <property type="match status" value="1"/>
</dbReference>